<keyword evidence="10" id="KW-1185">Reference proteome</keyword>
<keyword evidence="3 7" id="KW-0378">Hydrolase</keyword>
<evidence type="ECO:0000256" key="3">
    <source>
        <dbReference type="ARBA" id="ARBA00022801"/>
    </source>
</evidence>
<evidence type="ECO:0000256" key="6">
    <source>
        <dbReference type="PIRSR" id="PIRSR606710-2"/>
    </source>
</evidence>
<feature type="region of interest" description="Disordered" evidence="8">
    <location>
        <begin position="339"/>
        <end position="374"/>
    </location>
</feature>
<dbReference type="EMBL" id="VCAU01000029">
    <property type="protein sequence ID" value="KAF9890097.1"/>
    <property type="molecule type" value="Genomic_DNA"/>
</dbReference>
<reference evidence="9" key="1">
    <citation type="journal article" date="2019" name="Beilstein J. Org. Chem.">
        <title>Nanangenines: drimane sesquiterpenoids as the dominant metabolite cohort of a novel Australian fungus, Aspergillus nanangensis.</title>
        <authorList>
            <person name="Lacey H.J."/>
            <person name="Gilchrist C.L.M."/>
            <person name="Crombie A."/>
            <person name="Kalaitzis J.A."/>
            <person name="Vuong D."/>
            <person name="Rutledge P.J."/>
            <person name="Turner P."/>
            <person name="Pitt J.I."/>
            <person name="Lacey E."/>
            <person name="Chooi Y.H."/>
            <person name="Piggott A.M."/>
        </authorList>
    </citation>
    <scope>NUCLEOTIDE SEQUENCE</scope>
    <source>
        <strain evidence="9">MST-FP2251</strain>
    </source>
</reference>
<evidence type="ECO:0000313" key="10">
    <source>
        <dbReference type="Proteomes" id="UP001194746"/>
    </source>
</evidence>
<dbReference type="Proteomes" id="UP001194746">
    <property type="component" value="Unassembled WGS sequence"/>
</dbReference>
<feature type="site" description="Important for catalytic activity, responsible for pKa modulation of the active site Glu and correct orientation of both the proton donor and substrate" evidence="6">
    <location>
        <position position="188"/>
    </location>
</feature>
<dbReference type="SUPFAM" id="SSF75005">
    <property type="entry name" value="Arabinanase/levansucrase/invertase"/>
    <property type="match status" value="1"/>
</dbReference>
<protein>
    <recommendedName>
        <fullName evidence="11">Glycosyl hydrolase family 43 protein</fullName>
    </recommendedName>
</protein>
<dbReference type="Gene3D" id="2.115.10.20">
    <property type="entry name" value="Glycosyl hydrolase domain, family 43"/>
    <property type="match status" value="1"/>
</dbReference>
<sequence length="518" mass="55545">MVCVNTASLAYYATLFHSLIATVVGQAVGSDPLQFTSSGNPILSDGSWYSADPAPLVVNSTLYIVTGQDTAAADENSFAMPQWGLFSSESPDPQGSDWTLYPDIGDPNTIFSWAAAGTAYASQIVEGQDGKYYLYVSITQADSPNNDPFAVGVAVSDLPTGPYTDAHPAGPIISQSIPSPGNSIQNIDPTVMVDDDGRVYIYFGTFGTLLGYELESDMVTVKGSVVEVTSLTGYFEAPWLMKRGETYYMIYAANNVSPDAVCTPTSYHACQAYGTASSPLGPWTFQGVILPIVSSTTSHAGAVSYDNKWYLVYHTADAKDGGHFRRSVALDELTWDDSATPPKMKQVNQTWAPQPDPEPTRNIAPRASATSDGETPVQYWIKALNDGVVRVNPLPPDMWCSYNGEASPASTALTYTWDQDVQLNGVRMILFSDQPAGSNIGVPPPASWYVEYLDSDASWTRVANATAYPVDVTDSPEEVSFNVVTTSAIRATLLASGDGSQYGGVGIKEWEALAPEAQ</sequence>
<organism evidence="9 10">
    <name type="scientific">Aspergillus nanangensis</name>
    <dbReference type="NCBI Taxonomy" id="2582783"/>
    <lineage>
        <taxon>Eukaryota</taxon>
        <taxon>Fungi</taxon>
        <taxon>Dikarya</taxon>
        <taxon>Ascomycota</taxon>
        <taxon>Pezizomycotina</taxon>
        <taxon>Eurotiomycetes</taxon>
        <taxon>Eurotiomycetidae</taxon>
        <taxon>Eurotiales</taxon>
        <taxon>Aspergillaceae</taxon>
        <taxon>Aspergillus</taxon>
        <taxon>Aspergillus subgen. Circumdati</taxon>
    </lineage>
</organism>
<accession>A0AAD4GUT9</accession>
<evidence type="ECO:0000256" key="8">
    <source>
        <dbReference type="SAM" id="MobiDB-lite"/>
    </source>
</evidence>
<dbReference type="AlphaFoldDB" id="A0AAD4GUT9"/>
<dbReference type="Pfam" id="PF04616">
    <property type="entry name" value="Glyco_hydro_43"/>
    <property type="match status" value="1"/>
</dbReference>
<proteinExistence type="inferred from homology"/>
<dbReference type="PANTHER" id="PTHR43772:SF2">
    <property type="entry name" value="PUTATIVE (AFU_ORTHOLOGUE AFUA_2G04480)-RELATED"/>
    <property type="match status" value="1"/>
</dbReference>
<reference evidence="9" key="2">
    <citation type="submission" date="2020-02" db="EMBL/GenBank/DDBJ databases">
        <authorList>
            <person name="Gilchrist C.L.M."/>
            <person name="Chooi Y.-H."/>
        </authorList>
    </citation>
    <scope>NUCLEOTIDE SEQUENCE</scope>
    <source>
        <strain evidence="9">MST-FP2251</strain>
    </source>
</reference>
<evidence type="ECO:0000256" key="4">
    <source>
        <dbReference type="ARBA" id="ARBA00023277"/>
    </source>
</evidence>
<evidence type="ECO:0000313" key="9">
    <source>
        <dbReference type="EMBL" id="KAF9890097.1"/>
    </source>
</evidence>
<dbReference type="GO" id="GO:0004553">
    <property type="term" value="F:hydrolase activity, hydrolyzing O-glycosyl compounds"/>
    <property type="evidence" value="ECO:0007669"/>
    <property type="project" value="InterPro"/>
</dbReference>
<gene>
    <name evidence="9" type="ORF">FE257_006258</name>
</gene>
<evidence type="ECO:0000256" key="5">
    <source>
        <dbReference type="ARBA" id="ARBA00023295"/>
    </source>
</evidence>
<dbReference type="PANTHER" id="PTHR43772">
    <property type="entry name" value="ENDO-1,4-BETA-XYLANASE"/>
    <property type="match status" value="1"/>
</dbReference>
<keyword evidence="2" id="KW-0732">Signal</keyword>
<evidence type="ECO:0000256" key="1">
    <source>
        <dbReference type="ARBA" id="ARBA00009865"/>
    </source>
</evidence>
<evidence type="ECO:0008006" key="11">
    <source>
        <dbReference type="Google" id="ProtNLM"/>
    </source>
</evidence>
<keyword evidence="5 7" id="KW-0326">Glycosidase</keyword>
<dbReference type="Gene3D" id="2.60.120.260">
    <property type="entry name" value="Galactose-binding domain-like"/>
    <property type="match status" value="1"/>
</dbReference>
<comment type="similarity">
    <text evidence="1 7">Belongs to the glycosyl hydrolase 43 family.</text>
</comment>
<dbReference type="InterPro" id="IPR023296">
    <property type="entry name" value="Glyco_hydro_beta-prop_sf"/>
</dbReference>
<dbReference type="CDD" id="cd08990">
    <property type="entry name" value="GH43_AXH_like"/>
    <property type="match status" value="1"/>
</dbReference>
<keyword evidence="4" id="KW-0119">Carbohydrate metabolism</keyword>
<evidence type="ECO:0000256" key="2">
    <source>
        <dbReference type="ARBA" id="ARBA00022729"/>
    </source>
</evidence>
<evidence type="ECO:0000256" key="7">
    <source>
        <dbReference type="RuleBase" id="RU361187"/>
    </source>
</evidence>
<dbReference type="GO" id="GO:0005975">
    <property type="term" value="P:carbohydrate metabolic process"/>
    <property type="evidence" value="ECO:0007669"/>
    <property type="project" value="InterPro"/>
</dbReference>
<dbReference type="InterPro" id="IPR052176">
    <property type="entry name" value="Glycosyl_Hydrlase_43_Enz"/>
</dbReference>
<dbReference type="InterPro" id="IPR006710">
    <property type="entry name" value="Glyco_hydro_43"/>
</dbReference>
<comment type="caution">
    <text evidence="9">The sequence shown here is derived from an EMBL/GenBank/DDBJ whole genome shotgun (WGS) entry which is preliminary data.</text>
</comment>
<name>A0AAD4GUT9_ASPNN</name>